<organism evidence="1 2">
    <name type="scientific">Methanosarcina mazei WWM610</name>
    <dbReference type="NCBI Taxonomy" id="1434117"/>
    <lineage>
        <taxon>Archaea</taxon>
        <taxon>Methanobacteriati</taxon>
        <taxon>Methanobacteriota</taxon>
        <taxon>Stenosarchaea group</taxon>
        <taxon>Methanomicrobia</taxon>
        <taxon>Methanosarcinales</taxon>
        <taxon>Methanosarcinaceae</taxon>
        <taxon>Methanosarcina</taxon>
    </lineage>
</organism>
<dbReference type="GeneID" id="24853064"/>
<accession>A0A0E3LGB8</accession>
<gene>
    <name evidence="1" type="ORF">MSMAW_3255</name>
</gene>
<dbReference type="HOGENOM" id="CLU_514490_0_0_2"/>
<dbReference type="Proteomes" id="UP000033058">
    <property type="component" value="Chromosome"/>
</dbReference>
<evidence type="ECO:0000313" key="1">
    <source>
        <dbReference type="EMBL" id="AKB42246.1"/>
    </source>
</evidence>
<proteinExistence type="predicted"/>
<sequence length="555" mass="60406">MKNLKSEILETNITKMVLLSIAFTIAMVALASSASAAAPEPSYGTAVVDGKYIEWDLGADHFADMHEAYNANKDVLSKLYLRYNCSAKVMYVLVLRVPPYEVQPTADDAWVRIDSAEGAPVVSGTTGNDGIPPDFEWVKNDTGTIIGYEASFPLEPGTHTIGAHIQIQPGRTSGTIDKQIPLVINCQQREELTVSKTAITSYTRTHNWDITKSVTTKNGYTHEGFPKIWLYIDGRGNETATWTVDVKHKGCEDSDFDVSGVITIENTGDLPANITDISDVLGETGIQVTVSGIELPYTLPAGETLELRYSQAVDSMIDGSNDVTVTTERDNYDASAEIVWSETPTTENYKTINVVDFSDLFGEQTLGTVTAPENAQFTYSKDFAWEDYGKDAGGDYVYNNEATIVETGDSDDATLKVNVQSYMYETAYAKGDGATCFIPTFKNWGWTNLISPGTYEMDLWAGAAQCDTSKGTLVGSVTVTYGSDGYVTADYNVGTPYILEETHVYAGYEMFPMDKKGNPTVAPGAYSNASPFDGRDVYVIAHAVVGIPDPNFGPE</sequence>
<dbReference type="AlphaFoldDB" id="A0A0E3LGB8"/>
<evidence type="ECO:0000313" key="2">
    <source>
        <dbReference type="Proteomes" id="UP000033058"/>
    </source>
</evidence>
<protein>
    <submittedName>
        <fullName evidence="1">Uncharacterized protein</fullName>
    </submittedName>
</protein>
<dbReference type="RefSeq" id="WP_048041263.1">
    <property type="nucleotide sequence ID" value="NZ_CP009509.1"/>
</dbReference>
<name>A0A0E3LGB8_METMZ</name>
<dbReference type="EMBL" id="CP009509">
    <property type="protein sequence ID" value="AKB42246.1"/>
    <property type="molecule type" value="Genomic_DNA"/>
</dbReference>
<dbReference type="PATRIC" id="fig|1434117.4.peg.4104"/>
<reference evidence="1 2" key="1">
    <citation type="submission" date="2014-07" db="EMBL/GenBank/DDBJ databases">
        <title>Methanogenic archaea and the global carbon cycle.</title>
        <authorList>
            <person name="Henriksen J.R."/>
            <person name="Luke J."/>
            <person name="Reinhart S."/>
            <person name="Benedict M.N."/>
            <person name="Youngblut N.D."/>
            <person name="Metcalf M.E."/>
            <person name="Whitaker R.J."/>
            <person name="Metcalf W.W."/>
        </authorList>
    </citation>
    <scope>NUCLEOTIDE SEQUENCE [LARGE SCALE GENOMIC DNA]</scope>
    <source>
        <strain evidence="1 2">WWM610</strain>
    </source>
</reference>